<name>A0A9Q0GZA2_9MAGN</name>
<dbReference type="AlphaFoldDB" id="A0A9Q0GZA2"/>
<gene>
    <name evidence="1" type="ORF">NE237_012156</name>
</gene>
<protein>
    <submittedName>
        <fullName evidence="1">Uncharacterized protein</fullName>
    </submittedName>
</protein>
<reference evidence="1" key="1">
    <citation type="journal article" date="2023" name="Plant J.">
        <title>The genome of the king protea, Protea cynaroides.</title>
        <authorList>
            <person name="Chang J."/>
            <person name="Duong T.A."/>
            <person name="Schoeman C."/>
            <person name="Ma X."/>
            <person name="Roodt D."/>
            <person name="Barker N."/>
            <person name="Li Z."/>
            <person name="Van de Peer Y."/>
            <person name="Mizrachi E."/>
        </authorList>
    </citation>
    <scope>NUCLEOTIDE SEQUENCE</scope>
    <source>
        <tissue evidence="1">Young leaves</tissue>
    </source>
</reference>
<sequence length="180" mass="20551">MKPVSVVLGNEQLEFLRRMNKTYVNEEGRYIKFQFTGTLFSEPKLRLFKDHILRSYDKFFHGVSPFSEVQCNLNERAADLIDDKDQLPVNFSCLPAAPGSRLINESLGRECALVYNSYCFIGTISCSSCNFHNNDAVKKFFNQAKRGSNCFVDETGTTFFVLKDSATWHTNTGQMVPKFI</sequence>
<dbReference type="EMBL" id="JAMYWD010000011">
    <property type="protein sequence ID" value="KAJ4955373.1"/>
    <property type="molecule type" value="Genomic_DNA"/>
</dbReference>
<proteinExistence type="predicted"/>
<organism evidence="1 2">
    <name type="scientific">Protea cynaroides</name>
    <dbReference type="NCBI Taxonomy" id="273540"/>
    <lineage>
        <taxon>Eukaryota</taxon>
        <taxon>Viridiplantae</taxon>
        <taxon>Streptophyta</taxon>
        <taxon>Embryophyta</taxon>
        <taxon>Tracheophyta</taxon>
        <taxon>Spermatophyta</taxon>
        <taxon>Magnoliopsida</taxon>
        <taxon>Proteales</taxon>
        <taxon>Proteaceae</taxon>
        <taxon>Protea</taxon>
    </lineage>
</organism>
<dbReference type="Proteomes" id="UP001141806">
    <property type="component" value="Unassembled WGS sequence"/>
</dbReference>
<evidence type="ECO:0000313" key="2">
    <source>
        <dbReference type="Proteomes" id="UP001141806"/>
    </source>
</evidence>
<comment type="caution">
    <text evidence="1">The sequence shown here is derived from an EMBL/GenBank/DDBJ whole genome shotgun (WGS) entry which is preliminary data.</text>
</comment>
<evidence type="ECO:0000313" key="1">
    <source>
        <dbReference type="EMBL" id="KAJ4955373.1"/>
    </source>
</evidence>
<accession>A0A9Q0GZA2</accession>
<keyword evidence="2" id="KW-1185">Reference proteome</keyword>